<dbReference type="PANTHER" id="PTHR44196">
    <property type="entry name" value="DEHYDROGENASE/REDUCTASE SDR FAMILY MEMBER 7B"/>
    <property type="match status" value="1"/>
</dbReference>
<dbReference type="AlphaFoldDB" id="A0A2S4HK37"/>
<evidence type="ECO:0000256" key="1">
    <source>
        <dbReference type="ARBA" id="ARBA00006484"/>
    </source>
</evidence>
<sequence>MSAQSRTEIALITGASAGIGRAFAQQLAPRCKGMILIGRDADKLASVVAELEHADLSITSLALDLTGTEGLTRVMEAIRQKGPVTMLVNNAGFATHGRFAESDLDMEMAMVNLHCNATLALCRAALPYMKDEGRGVVINVSSIGNFFPVKYSAVYGASKTFLNMFSQALQQEVQADGIRVQCLCPSYTRSDFSSREPLAALDQSKVADELWWNAEDIVAVSLAQLDAEEHAVMCLPDDHNRMLAQRGISAQAAGLA</sequence>
<dbReference type="Gene3D" id="3.40.50.720">
    <property type="entry name" value="NAD(P)-binding Rossmann-like Domain"/>
    <property type="match status" value="1"/>
</dbReference>
<dbReference type="PRINTS" id="PR00080">
    <property type="entry name" value="SDRFAMILY"/>
</dbReference>
<dbReference type="PROSITE" id="PS00061">
    <property type="entry name" value="ADH_SHORT"/>
    <property type="match status" value="1"/>
</dbReference>
<protein>
    <submittedName>
        <fullName evidence="4">NAD(P)-dependent oxidoreductase</fullName>
    </submittedName>
</protein>
<keyword evidence="2" id="KW-0560">Oxidoreductase</keyword>
<dbReference type="Proteomes" id="UP000237222">
    <property type="component" value="Unassembled WGS sequence"/>
</dbReference>
<dbReference type="GO" id="GO:0016020">
    <property type="term" value="C:membrane"/>
    <property type="evidence" value="ECO:0007669"/>
    <property type="project" value="TreeGrafter"/>
</dbReference>
<dbReference type="GO" id="GO:0016491">
    <property type="term" value="F:oxidoreductase activity"/>
    <property type="evidence" value="ECO:0007669"/>
    <property type="project" value="UniProtKB-KW"/>
</dbReference>
<evidence type="ECO:0000256" key="3">
    <source>
        <dbReference type="RuleBase" id="RU000363"/>
    </source>
</evidence>
<comment type="caution">
    <text evidence="4">The sequence shown here is derived from an EMBL/GenBank/DDBJ whole genome shotgun (WGS) entry which is preliminary data.</text>
</comment>
<reference evidence="4 5" key="1">
    <citation type="submission" date="2018-01" db="EMBL/GenBank/DDBJ databases">
        <authorList>
            <person name="Yu X.-D."/>
        </authorList>
    </citation>
    <scope>NUCLEOTIDE SEQUENCE [LARGE SCALE GENOMIC DNA]</scope>
    <source>
        <strain evidence="4 5">ZX-21</strain>
    </source>
</reference>
<dbReference type="PIRSF" id="PIRSF000126">
    <property type="entry name" value="11-beta-HSD1"/>
    <property type="match status" value="1"/>
</dbReference>
<organism evidence="4 5">
    <name type="scientific">Zhongshania marina</name>
    <dbReference type="NCBI Taxonomy" id="2304603"/>
    <lineage>
        <taxon>Bacteria</taxon>
        <taxon>Pseudomonadati</taxon>
        <taxon>Pseudomonadota</taxon>
        <taxon>Gammaproteobacteria</taxon>
        <taxon>Cellvibrionales</taxon>
        <taxon>Spongiibacteraceae</taxon>
        <taxon>Zhongshania</taxon>
    </lineage>
</organism>
<dbReference type="InterPro" id="IPR020904">
    <property type="entry name" value="Sc_DH/Rdtase_CS"/>
</dbReference>
<dbReference type="SUPFAM" id="SSF51735">
    <property type="entry name" value="NAD(P)-binding Rossmann-fold domains"/>
    <property type="match status" value="1"/>
</dbReference>
<comment type="similarity">
    <text evidence="1 3">Belongs to the short-chain dehydrogenases/reductases (SDR) family.</text>
</comment>
<dbReference type="InterPro" id="IPR002347">
    <property type="entry name" value="SDR_fam"/>
</dbReference>
<dbReference type="InterPro" id="IPR036291">
    <property type="entry name" value="NAD(P)-bd_dom_sf"/>
</dbReference>
<dbReference type="OrthoDB" id="9810734at2"/>
<dbReference type="Pfam" id="PF00106">
    <property type="entry name" value="adh_short"/>
    <property type="match status" value="1"/>
</dbReference>
<evidence type="ECO:0000313" key="4">
    <source>
        <dbReference type="EMBL" id="POP54356.1"/>
    </source>
</evidence>
<dbReference type="PRINTS" id="PR00081">
    <property type="entry name" value="GDHRDH"/>
</dbReference>
<gene>
    <name evidence="4" type="ORF">C0068_03600</name>
</gene>
<proteinExistence type="inferred from homology"/>
<accession>A0A2S4HK37</accession>
<evidence type="ECO:0000256" key="2">
    <source>
        <dbReference type="ARBA" id="ARBA00023002"/>
    </source>
</evidence>
<dbReference type="EMBL" id="PQGG01000007">
    <property type="protein sequence ID" value="POP54356.1"/>
    <property type="molecule type" value="Genomic_DNA"/>
</dbReference>
<dbReference type="PANTHER" id="PTHR44196:SF2">
    <property type="entry name" value="SHORT-CHAIN DEHYDROGENASE-RELATED"/>
    <property type="match status" value="1"/>
</dbReference>
<dbReference type="RefSeq" id="WP_103683119.1">
    <property type="nucleotide sequence ID" value="NZ_PQGG01000007.1"/>
</dbReference>
<name>A0A2S4HK37_9GAMM</name>
<evidence type="ECO:0000313" key="5">
    <source>
        <dbReference type="Proteomes" id="UP000237222"/>
    </source>
</evidence>